<dbReference type="Proteomes" id="UP001370100">
    <property type="component" value="Unassembled WGS sequence"/>
</dbReference>
<feature type="transmembrane region" description="Helical" evidence="1">
    <location>
        <begin position="70"/>
        <end position="89"/>
    </location>
</feature>
<sequence length="218" mass="22274">MRPTTAVLATALPALALAVLGSSHPAVLTPESALWWRDLHIIGLVLFPLLALGPWAVVRAAKPAGPVGWVLEGLAVVLGLVYAAFYGALDALAGVGGGHETMRVGPGPWVAALFEIADALGINGSYAYLAATVLAAVLALVAAPGAWRLLAGVGALFAVVGAWSFLTSHIYWPYGVATMVMLAIGHTAMAVAVTRRPAAPRHRAAPDAGDPASPVEAR</sequence>
<keyword evidence="3" id="KW-1185">Reference proteome</keyword>
<dbReference type="RefSeq" id="WP_337713088.1">
    <property type="nucleotide sequence ID" value="NZ_JBBEGL010000002.1"/>
</dbReference>
<feature type="transmembrane region" description="Helical" evidence="1">
    <location>
        <begin position="172"/>
        <end position="193"/>
    </location>
</feature>
<evidence type="ECO:0008006" key="4">
    <source>
        <dbReference type="Google" id="ProtNLM"/>
    </source>
</evidence>
<keyword evidence="1" id="KW-0812">Transmembrane</keyword>
<comment type="caution">
    <text evidence="2">The sequence shown here is derived from an EMBL/GenBank/DDBJ whole genome shotgun (WGS) entry which is preliminary data.</text>
</comment>
<gene>
    <name evidence="2" type="ORF">WCD41_09150</name>
</gene>
<dbReference type="EMBL" id="JBBEGL010000002">
    <property type="protein sequence ID" value="MEJ2886613.1"/>
    <property type="molecule type" value="Genomic_DNA"/>
</dbReference>
<organism evidence="2 3">
    <name type="scientific">Actinomycetospora aeridis</name>
    <dbReference type="NCBI Taxonomy" id="3129231"/>
    <lineage>
        <taxon>Bacteria</taxon>
        <taxon>Bacillati</taxon>
        <taxon>Actinomycetota</taxon>
        <taxon>Actinomycetes</taxon>
        <taxon>Pseudonocardiales</taxon>
        <taxon>Pseudonocardiaceae</taxon>
        <taxon>Actinomycetospora</taxon>
    </lineage>
</organism>
<feature type="transmembrane region" description="Helical" evidence="1">
    <location>
        <begin position="41"/>
        <end position="58"/>
    </location>
</feature>
<evidence type="ECO:0000313" key="2">
    <source>
        <dbReference type="EMBL" id="MEJ2886613.1"/>
    </source>
</evidence>
<reference evidence="2 3" key="1">
    <citation type="submission" date="2024-03" db="EMBL/GenBank/DDBJ databases">
        <title>Actinomycetospora sp. OC33-EN06, a novel actinomycete isolated from wild orchid (Aerides multiflora).</title>
        <authorList>
            <person name="Suriyachadkun C."/>
        </authorList>
    </citation>
    <scope>NUCLEOTIDE SEQUENCE [LARGE SCALE GENOMIC DNA]</scope>
    <source>
        <strain evidence="2 3">OC33-EN06</strain>
    </source>
</reference>
<keyword evidence="1" id="KW-1133">Transmembrane helix</keyword>
<proteinExistence type="predicted"/>
<name>A0ABU8N4J5_9PSEU</name>
<feature type="transmembrane region" description="Helical" evidence="1">
    <location>
        <begin position="149"/>
        <end position="166"/>
    </location>
</feature>
<feature type="transmembrane region" description="Helical" evidence="1">
    <location>
        <begin position="109"/>
        <end position="142"/>
    </location>
</feature>
<evidence type="ECO:0000256" key="1">
    <source>
        <dbReference type="SAM" id="Phobius"/>
    </source>
</evidence>
<evidence type="ECO:0000313" key="3">
    <source>
        <dbReference type="Proteomes" id="UP001370100"/>
    </source>
</evidence>
<keyword evidence="1" id="KW-0472">Membrane</keyword>
<protein>
    <recommendedName>
        <fullName evidence="4">DUF4386 family protein</fullName>
    </recommendedName>
</protein>
<accession>A0ABU8N4J5</accession>